<dbReference type="SUPFAM" id="SSF55186">
    <property type="entry name" value="ThrRS/AlaRS common domain"/>
    <property type="match status" value="1"/>
</dbReference>
<keyword evidence="2" id="KW-0808">Transferase</keyword>
<dbReference type="Gene3D" id="3.40.50.300">
    <property type="entry name" value="P-loop containing nucleotide triphosphate hydrolases"/>
    <property type="match status" value="1"/>
</dbReference>
<evidence type="ECO:0000313" key="3">
    <source>
        <dbReference type="Proteomes" id="UP000591941"/>
    </source>
</evidence>
<feature type="domain" description="TGS" evidence="1">
    <location>
        <begin position="1"/>
        <end position="59"/>
    </location>
</feature>
<gene>
    <name evidence="2" type="ORF">HNR45_001411</name>
</gene>
<proteinExistence type="predicted"/>
<evidence type="ECO:0000313" key="2">
    <source>
        <dbReference type="EMBL" id="MBB6478340.1"/>
    </source>
</evidence>
<keyword evidence="3" id="KW-1185">Reference proteome</keyword>
<dbReference type="OrthoDB" id="9764644at2"/>
<dbReference type="GO" id="GO:0005524">
    <property type="term" value="F:ATP binding"/>
    <property type="evidence" value="ECO:0007669"/>
    <property type="project" value="InterPro"/>
</dbReference>
<keyword evidence="2" id="KW-0418">Kinase</keyword>
<dbReference type="CDD" id="cd02028">
    <property type="entry name" value="UMPK_like"/>
    <property type="match status" value="1"/>
</dbReference>
<dbReference type="PROSITE" id="PS51880">
    <property type="entry name" value="TGS"/>
    <property type="match status" value="1"/>
</dbReference>
<accession>A0A841R5K2</accession>
<protein>
    <submittedName>
        <fullName evidence="2">Uridine kinase</fullName>
        <ecNumber evidence="2">2.7.1.48</ecNumber>
    </submittedName>
</protein>
<dbReference type="InterPro" id="IPR027417">
    <property type="entry name" value="P-loop_NTPase"/>
</dbReference>
<dbReference type="EC" id="2.7.1.48" evidence="2"/>
<dbReference type="Proteomes" id="UP000591941">
    <property type="component" value="Unassembled WGS sequence"/>
</dbReference>
<dbReference type="Gene3D" id="3.30.980.10">
    <property type="entry name" value="Threonyl-trna Synthetase, Chain A, domain 2"/>
    <property type="match status" value="1"/>
</dbReference>
<dbReference type="AlphaFoldDB" id="A0A841R5K2"/>
<dbReference type="InterPro" id="IPR006083">
    <property type="entry name" value="PRK/URK"/>
</dbReference>
<organism evidence="2 3">
    <name type="scientific">Negativicoccus succinicivorans</name>
    <dbReference type="NCBI Taxonomy" id="620903"/>
    <lineage>
        <taxon>Bacteria</taxon>
        <taxon>Bacillati</taxon>
        <taxon>Bacillota</taxon>
        <taxon>Negativicutes</taxon>
        <taxon>Veillonellales</taxon>
        <taxon>Veillonellaceae</taxon>
        <taxon>Negativicoccus</taxon>
    </lineage>
</organism>
<dbReference type="Pfam" id="PF00485">
    <property type="entry name" value="PRK"/>
    <property type="match status" value="1"/>
</dbReference>
<dbReference type="EMBL" id="JACHHI010000008">
    <property type="protein sequence ID" value="MBB6478340.1"/>
    <property type="molecule type" value="Genomic_DNA"/>
</dbReference>
<dbReference type="GeneID" id="93486714"/>
<dbReference type="InterPro" id="IPR004095">
    <property type="entry name" value="TGS"/>
</dbReference>
<reference evidence="2 3" key="1">
    <citation type="submission" date="2020-08" db="EMBL/GenBank/DDBJ databases">
        <title>Genomic Encyclopedia of Type Strains, Phase IV (KMG-IV): sequencing the most valuable type-strain genomes for metagenomic binning, comparative biology and taxonomic classification.</title>
        <authorList>
            <person name="Goeker M."/>
        </authorList>
    </citation>
    <scope>NUCLEOTIDE SEQUENCE [LARGE SCALE GENOMIC DNA]</scope>
    <source>
        <strain evidence="2 3">DSM 21255</strain>
    </source>
</reference>
<dbReference type="PANTHER" id="PTHR10285">
    <property type="entry name" value="URIDINE KINASE"/>
    <property type="match status" value="1"/>
</dbReference>
<dbReference type="InterPro" id="IPR018163">
    <property type="entry name" value="Thr/Ala-tRNA-synth_IIc_edit"/>
</dbReference>
<comment type="caution">
    <text evidence="2">The sequence shown here is derived from an EMBL/GenBank/DDBJ whole genome shotgun (WGS) entry which is preliminary data.</text>
</comment>
<dbReference type="SUPFAM" id="SSF52540">
    <property type="entry name" value="P-loop containing nucleoside triphosphate hydrolases"/>
    <property type="match status" value="1"/>
</dbReference>
<name>A0A841R5K2_9FIRM</name>
<evidence type="ECO:0000259" key="1">
    <source>
        <dbReference type="PROSITE" id="PS51880"/>
    </source>
</evidence>
<dbReference type="GO" id="GO:0004849">
    <property type="term" value="F:uridine kinase activity"/>
    <property type="evidence" value="ECO:0007669"/>
    <property type="project" value="UniProtKB-EC"/>
</dbReference>
<dbReference type="RefSeq" id="WP_159823357.1">
    <property type="nucleotide sequence ID" value="NZ_CABWNB010000006.1"/>
</dbReference>
<sequence>MLTLQYQGQALKVPEGTTVGTVWESVKETAPDAVFALVDGQTLDFTTALENNAVISFETLQSAVGNRAYQRTLIMLMAMAVQELYPDARVQIEHSLGRALYGQIIQNRPTTLSQIQKIEDRMHEIVQEGRPIIKQTESKEEAIAYCRKVGRLRAVERLQELRPERIYLYRCGDYVDFYFGPLLQGMNRVNVFDIVHYAPGFLLRFPSIYSAHTLPEYVELREFSRVFFEATSWSEQVGCRYVVDLNRAIADGRIKDIIAMAEARHEKQLAQIADRVAASRPGIRLITIAGPSSAGKTTTMRRLMVQMQVNGIQPVMISLDDYFYSLDDRPRTENDEIDHESVDALDTTLLERQLTALLAGEPVKLSRYDFVHGKQYFAEQETTLPPNQPIILEGLHALNPSVSRAVPAYQRLHLYLGALTQLTISDHNRISTTDTRLLRRMVRDNQFRAHSAEETLKIWRNVRFGEESYIFPFQEEADIIFNTALLYELPVLKVLAEPLLKAIPNTSPVANEAHRLLEFLSIFQPLNPAMVPSNSILREFIGTAGHDQCVPRTLMV</sequence>